<organism evidence="1 2">
    <name type="scientific">Colletotrichum chrysophilum</name>
    <dbReference type="NCBI Taxonomy" id="1836956"/>
    <lineage>
        <taxon>Eukaryota</taxon>
        <taxon>Fungi</taxon>
        <taxon>Dikarya</taxon>
        <taxon>Ascomycota</taxon>
        <taxon>Pezizomycotina</taxon>
        <taxon>Sordariomycetes</taxon>
        <taxon>Hypocreomycetidae</taxon>
        <taxon>Glomerellales</taxon>
        <taxon>Glomerellaceae</taxon>
        <taxon>Colletotrichum</taxon>
        <taxon>Colletotrichum gloeosporioides species complex</taxon>
    </lineage>
</organism>
<protein>
    <submittedName>
        <fullName evidence="1">Uncharacterized protein</fullName>
    </submittedName>
</protein>
<dbReference type="AlphaFoldDB" id="A0AAD9EHT8"/>
<evidence type="ECO:0000313" key="2">
    <source>
        <dbReference type="Proteomes" id="UP001243330"/>
    </source>
</evidence>
<comment type="caution">
    <text evidence="1">The sequence shown here is derived from an EMBL/GenBank/DDBJ whole genome shotgun (WGS) entry which is preliminary data.</text>
</comment>
<accession>A0AAD9EHT8</accession>
<dbReference type="Proteomes" id="UP001243330">
    <property type="component" value="Unassembled WGS sequence"/>
</dbReference>
<dbReference type="EMBL" id="JAQOWY010000082">
    <property type="protein sequence ID" value="KAK1852119.1"/>
    <property type="molecule type" value="Genomic_DNA"/>
</dbReference>
<name>A0AAD9EHT8_9PEZI</name>
<evidence type="ECO:0000313" key="1">
    <source>
        <dbReference type="EMBL" id="KAK1852119.1"/>
    </source>
</evidence>
<proteinExistence type="predicted"/>
<sequence>MPFLFVTSPKNGVTSSDPLRPLWEFDDPIVVVGRLSDPGDLELLNERGNRLPGIWAELEQS</sequence>
<gene>
    <name evidence="1" type="ORF">CCHR01_05271</name>
</gene>
<reference evidence="1" key="1">
    <citation type="submission" date="2023-01" db="EMBL/GenBank/DDBJ databases">
        <title>Colletotrichum chrysophilum M932 genome sequence.</title>
        <authorList>
            <person name="Baroncelli R."/>
        </authorList>
    </citation>
    <scope>NUCLEOTIDE SEQUENCE</scope>
    <source>
        <strain evidence="1">M932</strain>
    </source>
</reference>
<keyword evidence="2" id="KW-1185">Reference proteome</keyword>